<evidence type="ECO:0000313" key="1">
    <source>
        <dbReference type="EMBL" id="CAG8759203.1"/>
    </source>
</evidence>
<dbReference type="AlphaFoldDB" id="A0A9N9J0Y1"/>
<dbReference type="OrthoDB" id="10517046at2759"/>
<proteinExistence type="predicted"/>
<keyword evidence="2" id="KW-1185">Reference proteome</keyword>
<reference evidence="1" key="1">
    <citation type="submission" date="2021-06" db="EMBL/GenBank/DDBJ databases">
        <authorList>
            <person name="Kallberg Y."/>
            <person name="Tangrot J."/>
            <person name="Rosling A."/>
        </authorList>
    </citation>
    <scope>NUCLEOTIDE SEQUENCE</scope>
    <source>
        <strain evidence="1">FL966</strain>
    </source>
</reference>
<name>A0A9N9J0Y1_9GLOM</name>
<comment type="caution">
    <text evidence="1">The sequence shown here is derived from an EMBL/GenBank/DDBJ whole genome shotgun (WGS) entry which is preliminary data.</text>
</comment>
<gene>
    <name evidence="1" type="ORF">CPELLU_LOCUS15200</name>
</gene>
<evidence type="ECO:0000313" key="2">
    <source>
        <dbReference type="Proteomes" id="UP000789759"/>
    </source>
</evidence>
<sequence>MPYNKIGKITYMFCLNIVDIASRYKASVPIGGIISNINISWLKAKDINALFSLSRNGPVEFDEPQLSYNISVRYLLEPGELEGRRHYVTDCNWSPQKKAPNYKECAITFSVGAYKLDPKENQRFTIRDVCEIVQVGVSGLLLQSN</sequence>
<dbReference type="EMBL" id="CAJVQA010019455">
    <property type="protein sequence ID" value="CAG8759203.1"/>
    <property type="molecule type" value="Genomic_DNA"/>
</dbReference>
<accession>A0A9N9J0Y1</accession>
<organism evidence="1 2">
    <name type="scientific">Cetraspora pellucida</name>
    <dbReference type="NCBI Taxonomy" id="1433469"/>
    <lineage>
        <taxon>Eukaryota</taxon>
        <taxon>Fungi</taxon>
        <taxon>Fungi incertae sedis</taxon>
        <taxon>Mucoromycota</taxon>
        <taxon>Glomeromycotina</taxon>
        <taxon>Glomeromycetes</taxon>
        <taxon>Diversisporales</taxon>
        <taxon>Gigasporaceae</taxon>
        <taxon>Cetraspora</taxon>
    </lineage>
</organism>
<feature type="non-terminal residue" evidence="1">
    <location>
        <position position="145"/>
    </location>
</feature>
<dbReference type="Proteomes" id="UP000789759">
    <property type="component" value="Unassembled WGS sequence"/>
</dbReference>
<protein>
    <submittedName>
        <fullName evidence="1">10528_t:CDS:1</fullName>
    </submittedName>
</protein>